<dbReference type="GeneID" id="301711785"/>
<evidence type="ECO:0000256" key="1">
    <source>
        <dbReference type="ARBA" id="ARBA00022737"/>
    </source>
</evidence>
<dbReference type="Proteomes" id="UP000281899">
    <property type="component" value="Unassembled WGS sequence"/>
</dbReference>
<feature type="repeat" description="TPR" evidence="3">
    <location>
        <begin position="19"/>
        <end position="52"/>
    </location>
</feature>
<dbReference type="Pfam" id="PF13432">
    <property type="entry name" value="TPR_16"/>
    <property type="match status" value="2"/>
</dbReference>
<dbReference type="SUPFAM" id="SSF48452">
    <property type="entry name" value="TPR-like"/>
    <property type="match status" value="2"/>
</dbReference>
<name>A0ABX9X9P9_9FLAO</name>
<sequence>MKKTILLFFFLIISSILSGQSNYNLGYAEYINEHYKEAISLFTKAIEKKEKTFDSYLYRGMSYLYLEDIKNSKEDFDKVLKLDPKNRRVYSFYATYYSSLADFGKALEYYNIAIERDPLDYDLYSERGGVKAELGMYNEALADANISVEKQPKNFSNYLNRGYIKMRMDNYSEAIEDFNTSLSLKESQKGFGNRGAAFALLKQYDAALKDLERSLQYNSDDPTVLYIRGEVLLAMGQQENACKSFLKSRQFGNTGIDDVISQAKCTELKN</sequence>
<dbReference type="InterPro" id="IPR011990">
    <property type="entry name" value="TPR-like_helical_dom_sf"/>
</dbReference>
<dbReference type="InterPro" id="IPR019734">
    <property type="entry name" value="TPR_rpt"/>
</dbReference>
<dbReference type="EMBL" id="RJTW01000003">
    <property type="protein sequence ID" value="ROH94994.1"/>
    <property type="molecule type" value="Genomic_DNA"/>
</dbReference>
<feature type="repeat" description="TPR" evidence="3">
    <location>
        <begin position="87"/>
        <end position="120"/>
    </location>
</feature>
<evidence type="ECO:0000313" key="5">
    <source>
        <dbReference type="Proteomes" id="UP000281899"/>
    </source>
</evidence>
<keyword evidence="1" id="KW-0677">Repeat</keyword>
<dbReference type="RefSeq" id="WP_120230578.1">
    <property type="nucleotide sequence ID" value="NZ_JALRGU010000520.1"/>
</dbReference>
<proteinExistence type="predicted"/>
<dbReference type="Gene3D" id="1.25.40.10">
    <property type="entry name" value="Tetratricopeptide repeat domain"/>
    <property type="match status" value="3"/>
</dbReference>
<protein>
    <submittedName>
        <fullName evidence="4">Tetratricopeptide repeat protein</fullName>
    </submittedName>
</protein>
<dbReference type="InterPro" id="IPR050498">
    <property type="entry name" value="Ycf3"/>
</dbReference>
<feature type="repeat" description="TPR" evidence="3">
    <location>
        <begin position="53"/>
        <end position="86"/>
    </location>
</feature>
<organism evidence="4 5">
    <name type="scientific">Chryseobacterium cucumeris</name>
    <dbReference type="NCBI Taxonomy" id="1813611"/>
    <lineage>
        <taxon>Bacteria</taxon>
        <taxon>Pseudomonadati</taxon>
        <taxon>Bacteroidota</taxon>
        <taxon>Flavobacteriia</taxon>
        <taxon>Flavobacteriales</taxon>
        <taxon>Weeksellaceae</taxon>
        <taxon>Chryseobacterium group</taxon>
        <taxon>Chryseobacterium</taxon>
    </lineage>
</organism>
<dbReference type="PANTHER" id="PTHR44858:SF1">
    <property type="entry name" value="UDP-N-ACETYLGLUCOSAMINE--PEPTIDE N-ACETYLGLUCOSAMINYLTRANSFERASE SPINDLY-RELATED"/>
    <property type="match status" value="1"/>
</dbReference>
<gene>
    <name evidence="4" type="ORF">EGI15_03805</name>
</gene>
<comment type="caution">
    <text evidence="4">The sequence shown here is derived from an EMBL/GenBank/DDBJ whole genome shotgun (WGS) entry which is preliminary data.</text>
</comment>
<dbReference type="PROSITE" id="PS50005">
    <property type="entry name" value="TPR"/>
    <property type="match status" value="4"/>
</dbReference>
<keyword evidence="5" id="KW-1185">Reference proteome</keyword>
<evidence type="ECO:0000256" key="3">
    <source>
        <dbReference type="PROSITE-ProRule" id="PRU00339"/>
    </source>
</evidence>
<feature type="repeat" description="TPR" evidence="3">
    <location>
        <begin position="155"/>
        <end position="188"/>
    </location>
</feature>
<dbReference type="Pfam" id="PF13181">
    <property type="entry name" value="TPR_8"/>
    <property type="match status" value="3"/>
</dbReference>
<dbReference type="SMART" id="SM00028">
    <property type="entry name" value="TPR"/>
    <property type="match status" value="7"/>
</dbReference>
<accession>A0ABX9X9P9</accession>
<keyword evidence="2 3" id="KW-0802">TPR repeat</keyword>
<dbReference type="PANTHER" id="PTHR44858">
    <property type="entry name" value="TETRATRICOPEPTIDE REPEAT PROTEIN 6"/>
    <property type="match status" value="1"/>
</dbReference>
<reference evidence="4 5" key="1">
    <citation type="submission" date="2018-11" db="EMBL/GenBank/DDBJ databases">
        <title>Proposal to divide the Flavobacteriaceae and reorganize its genera based on Amino Acid Identity values calculated from whole genome sequences.</title>
        <authorList>
            <person name="Nicholson A.C."/>
            <person name="Gulvik C.A."/>
            <person name="Whitney A.M."/>
            <person name="Humrighouse B.W."/>
            <person name="Bell M."/>
            <person name="Holmes B."/>
            <person name="Steigerwalt A."/>
            <person name="Villarma A."/>
            <person name="Sheth M."/>
            <person name="Batra D."/>
            <person name="Pryor J."/>
            <person name="Bernardet J.-F."/>
            <person name="Hugo C."/>
            <person name="Kampfer P."/>
            <person name="Newman J."/>
            <person name="Mcquiston J.R."/>
        </authorList>
    </citation>
    <scope>NUCLEOTIDE SEQUENCE [LARGE SCALE GENOMIC DNA]</scope>
    <source>
        <strain evidence="4 5">G0235</strain>
    </source>
</reference>
<evidence type="ECO:0000256" key="2">
    <source>
        <dbReference type="ARBA" id="ARBA00022803"/>
    </source>
</evidence>
<evidence type="ECO:0000313" key="4">
    <source>
        <dbReference type="EMBL" id="ROH94994.1"/>
    </source>
</evidence>